<dbReference type="InterPro" id="IPR001734">
    <property type="entry name" value="Na/solute_symporter"/>
</dbReference>
<dbReference type="GO" id="GO:0022857">
    <property type="term" value="F:transmembrane transporter activity"/>
    <property type="evidence" value="ECO:0007669"/>
    <property type="project" value="InterPro"/>
</dbReference>
<reference evidence="9 10" key="1">
    <citation type="journal article" date="2018" name="Nat. Biotechnol.">
        <title>A standardized bacterial taxonomy based on genome phylogeny substantially revises the tree of life.</title>
        <authorList>
            <person name="Parks D.H."/>
            <person name="Chuvochina M."/>
            <person name="Waite D.W."/>
            <person name="Rinke C."/>
            <person name="Skarshewski A."/>
            <person name="Chaumeil P.A."/>
            <person name="Hugenholtz P."/>
        </authorList>
    </citation>
    <scope>NUCLEOTIDE SEQUENCE [LARGE SCALE GENOMIC DNA]</scope>
    <source>
        <strain evidence="9">UBA8672</strain>
    </source>
</reference>
<feature type="transmembrane region" description="Helical" evidence="8">
    <location>
        <begin position="223"/>
        <end position="245"/>
    </location>
</feature>
<evidence type="ECO:0000256" key="7">
    <source>
        <dbReference type="RuleBase" id="RU362091"/>
    </source>
</evidence>
<dbReference type="PROSITE" id="PS50283">
    <property type="entry name" value="NA_SOLUT_SYMP_3"/>
    <property type="match status" value="1"/>
</dbReference>
<sequence>MEKILFIIAVTAIGIPVFLSGKSTSTEKDFSLADRKASSFSVAAIIIGTLVGGASTIGTVQLAYKFGLSAWIFTLGSGIACLLLGLFFARPLRKAETTTVSEYIGLSLGEGFRKYSSIFTSAGIFVHIIAQILASASILIVVFHMSLKEASITSTAILGIFTLSGGIKSTAAMGKIKIVILYVVILSCFLIAAFKSGGFADLSSQLPKNIKWFSLFSYGQKDAALDLLSMVIGVLATQTYLQAIFSARSVSEAKKGAFLSALLIPPIGLMGVFIGMYLKVSHPELESVTTAALPYFIENYFPAALSTLFMAFVFIIIIGTGSGLTLGVITNIYRDILPAQNKGSQLKRVRIIGIILLMIALAVVLLELNNVILEWSYLSMGIRGSAIFLPLCLCIFIKRITVNKKVRILLYATPIVYLILNLIII</sequence>
<dbReference type="Gene3D" id="1.20.1730.10">
    <property type="entry name" value="Sodium/glucose cotransporter"/>
    <property type="match status" value="1"/>
</dbReference>
<comment type="subcellular location">
    <subcellularLocation>
        <location evidence="1">Membrane</location>
        <topology evidence="1">Multi-pass membrane protein</topology>
    </subcellularLocation>
</comment>
<feature type="transmembrane region" description="Helical" evidence="8">
    <location>
        <begin position="375"/>
        <end position="396"/>
    </location>
</feature>
<feature type="transmembrane region" description="Helical" evidence="8">
    <location>
        <begin position="349"/>
        <end position="369"/>
    </location>
</feature>
<feature type="transmembrane region" description="Helical" evidence="8">
    <location>
        <begin position="70"/>
        <end position="89"/>
    </location>
</feature>
<evidence type="ECO:0000256" key="4">
    <source>
        <dbReference type="ARBA" id="ARBA00022692"/>
    </source>
</evidence>
<dbReference type="EMBL" id="DPPF01000094">
    <property type="protein sequence ID" value="HCW92999.1"/>
    <property type="molecule type" value="Genomic_DNA"/>
</dbReference>
<dbReference type="PANTHER" id="PTHR48086">
    <property type="entry name" value="SODIUM/PROLINE SYMPORTER-RELATED"/>
    <property type="match status" value="1"/>
</dbReference>
<feature type="transmembrane region" description="Helical" evidence="8">
    <location>
        <begin position="42"/>
        <end position="64"/>
    </location>
</feature>
<feature type="transmembrane region" description="Helical" evidence="8">
    <location>
        <begin position="6"/>
        <end position="21"/>
    </location>
</feature>
<feature type="transmembrane region" description="Helical" evidence="8">
    <location>
        <begin position="122"/>
        <end position="144"/>
    </location>
</feature>
<dbReference type="AlphaFoldDB" id="A0A3D5QCJ4"/>
<dbReference type="InterPro" id="IPR050277">
    <property type="entry name" value="Sodium:Solute_Symporter"/>
</dbReference>
<comment type="caution">
    <text evidence="9">The sequence shown here is derived from an EMBL/GenBank/DDBJ whole genome shotgun (WGS) entry which is preliminary data.</text>
</comment>
<feature type="transmembrane region" description="Helical" evidence="8">
    <location>
        <begin position="179"/>
        <end position="203"/>
    </location>
</feature>
<feature type="transmembrane region" description="Helical" evidence="8">
    <location>
        <begin position="150"/>
        <end position="167"/>
    </location>
</feature>
<dbReference type="Proteomes" id="UP000262325">
    <property type="component" value="Unassembled WGS sequence"/>
</dbReference>
<evidence type="ECO:0000313" key="9">
    <source>
        <dbReference type="EMBL" id="HCW92999.1"/>
    </source>
</evidence>
<keyword evidence="3" id="KW-0813">Transport</keyword>
<dbReference type="RefSeq" id="WP_273264924.1">
    <property type="nucleotide sequence ID" value="NZ_JAAZVV010000009.1"/>
</dbReference>
<accession>A0A3D5QCJ4</accession>
<evidence type="ECO:0000256" key="6">
    <source>
        <dbReference type="ARBA" id="ARBA00023136"/>
    </source>
</evidence>
<name>A0A3D5QCJ4_FLESI</name>
<gene>
    <name evidence="9" type="ORF">DHM44_04885</name>
</gene>
<keyword evidence="6 8" id="KW-0472">Membrane</keyword>
<feature type="transmembrane region" description="Helical" evidence="8">
    <location>
        <begin position="257"/>
        <end position="280"/>
    </location>
</feature>
<feature type="transmembrane region" description="Helical" evidence="8">
    <location>
        <begin position="408"/>
        <end position="424"/>
    </location>
</feature>
<protein>
    <submittedName>
        <fullName evidence="9">PutP</fullName>
    </submittedName>
</protein>
<organism evidence="9 10">
    <name type="scientific">Flexistipes sinusarabici</name>
    <dbReference type="NCBI Taxonomy" id="2352"/>
    <lineage>
        <taxon>Bacteria</taxon>
        <taxon>Pseudomonadati</taxon>
        <taxon>Deferribacterota</taxon>
        <taxon>Deferribacteres</taxon>
        <taxon>Deferribacterales</taxon>
        <taxon>Flexistipitaceae</taxon>
        <taxon>Flexistipes</taxon>
    </lineage>
</organism>
<dbReference type="InterPro" id="IPR038377">
    <property type="entry name" value="Na/Glc_symporter_sf"/>
</dbReference>
<keyword evidence="5 8" id="KW-1133">Transmembrane helix</keyword>
<dbReference type="PANTHER" id="PTHR48086:SF7">
    <property type="entry name" value="SODIUM-SOLUTE SYMPORTER-RELATED"/>
    <property type="match status" value="1"/>
</dbReference>
<dbReference type="Pfam" id="PF00474">
    <property type="entry name" value="SSF"/>
    <property type="match status" value="1"/>
</dbReference>
<evidence type="ECO:0000256" key="3">
    <source>
        <dbReference type="ARBA" id="ARBA00022448"/>
    </source>
</evidence>
<keyword evidence="4 8" id="KW-0812">Transmembrane</keyword>
<dbReference type="GO" id="GO:0005886">
    <property type="term" value="C:plasma membrane"/>
    <property type="evidence" value="ECO:0007669"/>
    <property type="project" value="TreeGrafter"/>
</dbReference>
<proteinExistence type="inferred from homology"/>
<evidence type="ECO:0000313" key="10">
    <source>
        <dbReference type="Proteomes" id="UP000262325"/>
    </source>
</evidence>
<evidence type="ECO:0000256" key="2">
    <source>
        <dbReference type="ARBA" id="ARBA00006434"/>
    </source>
</evidence>
<evidence type="ECO:0000256" key="1">
    <source>
        <dbReference type="ARBA" id="ARBA00004141"/>
    </source>
</evidence>
<dbReference type="CDD" id="cd10322">
    <property type="entry name" value="SLC5sbd"/>
    <property type="match status" value="1"/>
</dbReference>
<evidence type="ECO:0000256" key="8">
    <source>
        <dbReference type="SAM" id="Phobius"/>
    </source>
</evidence>
<evidence type="ECO:0000256" key="5">
    <source>
        <dbReference type="ARBA" id="ARBA00022989"/>
    </source>
</evidence>
<comment type="similarity">
    <text evidence="2 7">Belongs to the sodium:solute symporter (SSF) (TC 2.A.21) family.</text>
</comment>
<feature type="transmembrane region" description="Helical" evidence="8">
    <location>
        <begin position="300"/>
        <end position="329"/>
    </location>
</feature>